<evidence type="ECO:0000259" key="5">
    <source>
        <dbReference type="PROSITE" id="PS50931"/>
    </source>
</evidence>
<dbReference type="RefSeq" id="WP_179462116.1">
    <property type="nucleotide sequence ID" value="NZ_JACBZX010000001.1"/>
</dbReference>
<keyword evidence="3 6" id="KW-0238">DNA-binding</keyword>
<dbReference type="EMBL" id="JACBZX010000001">
    <property type="protein sequence ID" value="NYG36649.1"/>
    <property type="molecule type" value="Genomic_DNA"/>
</dbReference>
<evidence type="ECO:0000256" key="3">
    <source>
        <dbReference type="ARBA" id="ARBA00023125"/>
    </source>
</evidence>
<evidence type="ECO:0000313" key="7">
    <source>
        <dbReference type="Proteomes" id="UP000592181"/>
    </source>
</evidence>
<dbReference type="Gene3D" id="3.40.190.10">
    <property type="entry name" value="Periplasmic binding protein-like II"/>
    <property type="match status" value="2"/>
</dbReference>
<dbReference type="PANTHER" id="PTHR30346">
    <property type="entry name" value="TRANSCRIPTIONAL DUAL REGULATOR HCAR-RELATED"/>
    <property type="match status" value="1"/>
</dbReference>
<dbReference type="GO" id="GO:0003677">
    <property type="term" value="F:DNA binding"/>
    <property type="evidence" value="ECO:0007669"/>
    <property type="project" value="UniProtKB-KW"/>
</dbReference>
<dbReference type="SUPFAM" id="SSF53850">
    <property type="entry name" value="Periplasmic binding protein-like II"/>
    <property type="match status" value="1"/>
</dbReference>
<dbReference type="FunFam" id="1.10.10.10:FF:000001">
    <property type="entry name" value="LysR family transcriptional regulator"/>
    <property type="match status" value="1"/>
</dbReference>
<gene>
    <name evidence="6" type="ORF">BJY28_001118</name>
</gene>
<keyword evidence="4" id="KW-0804">Transcription</keyword>
<name>A0A852X1A6_9MICO</name>
<dbReference type="InterPro" id="IPR036390">
    <property type="entry name" value="WH_DNA-bd_sf"/>
</dbReference>
<dbReference type="SUPFAM" id="SSF46785">
    <property type="entry name" value="Winged helix' DNA-binding domain"/>
    <property type="match status" value="1"/>
</dbReference>
<feature type="domain" description="HTH lysR-type" evidence="5">
    <location>
        <begin position="8"/>
        <end position="65"/>
    </location>
</feature>
<dbReference type="Pfam" id="PF03466">
    <property type="entry name" value="LysR_substrate"/>
    <property type="match status" value="1"/>
</dbReference>
<comment type="caution">
    <text evidence="6">The sequence shown here is derived from an EMBL/GenBank/DDBJ whole genome shotgun (WGS) entry which is preliminary data.</text>
</comment>
<keyword evidence="2" id="KW-0805">Transcription regulation</keyword>
<dbReference type="PROSITE" id="PS50931">
    <property type="entry name" value="HTH_LYSR"/>
    <property type="match status" value="1"/>
</dbReference>
<sequence length="291" mass="31895">MAGDRSELSLRDLRSFLAVVDEGTFTDAAIALGTTQASVSRHVAALEQALGARLLVRGGRVVTLTVAGRRVLRHARTMHDEGEAIRRAARDEQGPIRIGYAWAALGAHTAPVQRRWAELHPGSELVFVNSTGRFSGLNEGLADVAVVRRDPGMAQIGTALLGHESRVAALPREHPLARRRSLRMADFAGRTVAVEALTGTTREELWSPEKYPAGFRTVSGTDEWLTETAAGQGIGLTSQATAVQYSRLGVVFRRVRDAPPLPVWLIWWRDDPPWYLDALRGLIQEELDREG</sequence>
<organism evidence="6 7">
    <name type="scientific">Janibacter alkaliphilus</name>
    <dbReference type="NCBI Taxonomy" id="1069963"/>
    <lineage>
        <taxon>Bacteria</taxon>
        <taxon>Bacillati</taxon>
        <taxon>Actinomycetota</taxon>
        <taxon>Actinomycetes</taxon>
        <taxon>Micrococcales</taxon>
        <taxon>Intrasporangiaceae</taxon>
        <taxon>Janibacter</taxon>
    </lineage>
</organism>
<protein>
    <submittedName>
        <fullName evidence="6">DNA-binding transcriptional LysR family regulator</fullName>
    </submittedName>
</protein>
<keyword evidence="7" id="KW-1185">Reference proteome</keyword>
<dbReference type="InterPro" id="IPR000847">
    <property type="entry name" value="LysR_HTH_N"/>
</dbReference>
<evidence type="ECO:0000256" key="2">
    <source>
        <dbReference type="ARBA" id="ARBA00023015"/>
    </source>
</evidence>
<accession>A0A852X1A6</accession>
<dbReference type="GO" id="GO:0003700">
    <property type="term" value="F:DNA-binding transcription factor activity"/>
    <property type="evidence" value="ECO:0007669"/>
    <property type="project" value="InterPro"/>
</dbReference>
<dbReference type="PRINTS" id="PR00039">
    <property type="entry name" value="HTHLYSR"/>
</dbReference>
<dbReference type="PANTHER" id="PTHR30346:SF0">
    <property type="entry name" value="HCA OPERON TRANSCRIPTIONAL ACTIVATOR HCAR"/>
    <property type="match status" value="1"/>
</dbReference>
<dbReference type="Proteomes" id="UP000592181">
    <property type="component" value="Unassembled WGS sequence"/>
</dbReference>
<evidence type="ECO:0000256" key="1">
    <source>
        <dbReference type="ARBA" id="ARBA00009437"/>
    </source>
</evidence>
<proteinExistence type="inferred from homology"/>
<dbReference type="AlphaFoldDB" id="A0A852X1A6"/>
<dbReference type="InterPro" id="IPR005119">
    <property type="entry name" value="LysR_subst-bd"/>
</dbReference>
<evidence type="ECO:0000256" key="4">
    <source>
        <dbReference type="ARBA" id="ARBA00023163"/>
    </source>
</evidence>
<dbReference type="Gene3D" id="1.10.10.10">
    <property type="entry name" value="Winged helix-like DNA-binding domain superfamily/Winged helix DNA-binding domain"/>
    <property type="match status" value="1"/>
</dbReference>
<reference evidence="6 7" key="1">
    <citation type="submission" date="2020-07" db="EMBL/GenBank/DDBJ databases">
        <title>Sequencing the genomes of 1000 actinobacteria strains.</title>
        <authorList>
            <person name="Klenk H.-P."/>
        </authorList>
    </citation>
    <scope>NUCLEOTIDE SEQUENCE [LARGE SCALE GENOMIC DNA]</scope>
    <source>
        <strain evidence="6 7">DSM 24723</strain>
    </source>
</reference>
<evidence type="ECO:0000313" key="6">
    <source>
        <dbReference type="EMBL" id="NYG36649.1"/>
    </source>
</evidence>
<comment type="similarity">
    <text evidence="1">Belongs to the LysR transcriptional regulatory family.</text>
</comment>
<dbReference type="InterPro" id="IPR036388">
    <property type="entry name" value="WH-like_DNA-bd_sf"/>
</dbReference>
<dbReference type="Pfam" id="PF00126">
    <property type="entry name" value="HTH_1"/>
    <property type="match status" value="1"/>
</dbReference>
<dbReference type="GO" id="GO:0032993">
    <property type="term" value="C:protein-DNA complex"/>
    <property type="evidence" value="ECO:0007669"/>
    <property type="project" value="TreeGrafter"/>
</dbReference>